<protein>
    <submittedName>
        <fullName evidence="1">Uncharacterized protein</fullName>
    </submittedName>
</protein>
<dbReference type="AlphaFoldDB" id="A0AAV5WIG1"/>
<keyword evidence="2" id="KW-1185">Reference proteome</keyword>
<dbReference type="Proteomes" id="UP001432322">
    <property type="component" value="Unassembled WGS sequence"/>
</dbReference>
<sequence>EYTINWKSGSFDEAALDSFLQNLSLAAGQSPLTINLPKCSSIRDIERFLSEFVVNVVKGMSHLEMTIRCI</sequence>
<dbReference type="EMBL" id="BTSY01000005">
    <property type="protein sequence ID" value="GMT30355.1"/>
    <property type="molecule type" value="Genomic_DNA"/>
</dbReference>
<reference evidence="1" key="1">
    <citation type="submission" date="2023-10" db="EMBL/GenBank/DDBJ databases">
        <title>Genome assembly of Pristionchus species.</title>
        <authorList>
            <person name="Yoshida K."/>
            <person name="Sommer R.J."/>
        </authorList>
    </citation>
    <scope>NUCLEOTIDE SEQUENCE</scope>
    <source>
        <strain evidence="1">RS5133</strain>
    </source>
</reference>
<comment type="caution">
    <text evidence="1">The sequence shown here is derived from an EMBL/GenBank/DDBJ whole genome shotgun (WGS) entry which is preliminary data.</text>
</comment>
<evidence type="ECO:0000313" key="1">
    <source>
        <dbReference type="EMBL" id="GMT30355.1"/>
    </source>
</evidence>
<feature type="non-terminal residue" evidence="1">
    <location>
        <position position="1"/>
    </location>
</feature>
<name>A0AAV5WIG1_9BILA</name>
<proteinExistence type="predicted"/>
<evidence type="ECO:0000313" key="2">
    <source>
        <dbReference type="Proteomes" id="UP001432322"/>
    </source>
</evidence>
<gene>
    <name evidence="1" type="ORF">PFISCL1PPCAC_21652</name>
</gene>
<accession>A0AAV5WIG1</accession>
<organism evidence="1 2">
    <name type="scientific">Pristionchus fissidentatus</name>
    <dbReference type="NCBI Taxonomy" id="1538716"/>
    <lineage>
        <taxon>Eukaryota</taxon>
        <taxon>Metazoa</taxon>
        <taxon>Ecdysozoa</taxon>
        <taxon>Nematoda</taxon>
        <taxon>Chromadorea</taxon>
        <taxon>Rhabditida</taxon>
        <taxon>Rhabditina</taxon>
        <taxon>Diplogasteromorpha</taxon>
        <taxon>Diplogasteroidea</taxon>
        <taxon>Neodiplogasteridae</taxon>
        <taxon>Pristionchus</taxon>
    </lineage>
</organism>